<dbReference type="InterPro" id="IPR007527">
    <property type="entry name" value="Znf_SWIM"/>
</dbReference>
<dbReference type="PROSITE" id="PS50966">
    <property type="entry name" value="ZF_SWIM"/>
    <property type="match status" value="1"/>
</dbReference>
<keyword evidence="3" id="KW-0227">DNA damage</keyword>
<evidence type="ECO:0000259" key="7">
    <source>
        <dbReference type="PROSITE" id="PS50966"/>
    </source>
</evidence>
<evidence type="ECO:0000256" key="6">
    <source>
        <dbReference type="SAM" id="MobiDB-lite"/>
    </source>
</evidence>
<feature type="domain" description="SWIM-type" evidence="7">
    <location>
        <begin position="37"/>
        <end position="77"/>
    </location>
</feature>
<keyword evidence="5" id="KW-0863">Zinc-finger</keyword>
<keyword evidence="1" id="KW-0436">Ligase</keyword>
<evidence type="ECO:0000256" key="2">
    <source>
        <dbReference type="ARBA" id="ARBA00022705"/>
    </source>
</evidence>
<dbReference type="Gene3D" id="3.30.470.30">
    <property type="entry name" value="DNA ligase/mRNA capping enzyme"/>
    <property type="match status" value="1"/>
</dbReference>
<sequence>MIHPETGAICTGPTGEEATIYPAHTLALGEKCDVDGATIQRFSDHYACSCPAWRFHAERDVRRRSCAHLAEALGEAYEEERMRLDWAPHTPSKRTGSAQQARQRLDLFSSPESPATPHKRRRTSAPSTPSKSTGSGAPLLVDTSDAISITVDGTRRVVGRQDHRVHLLLASVWPTSSEARAKPKGETYDPTHLWISEKLDGVRAFWDGRQLWSRRGKVWNAPAWFLAQLPRDLPLDGELWIGRGQFEYTSGVCRSSRQDDWERVQYMVFDTPGWPDEPVEARWDRLRAHFTSLSSDEMQTPPSVRPLGPLTQAAGVYFVEQVQCTGQAHLDAVLQHVLECGGEGYVDDSHQRHAPPPCVTVRVPAQHGAVQAQADA</sequence>
<gene>
    <name evidence="8" type="ORF">GLX27_003436</name>
</gene>
<keyword evidence="9" id="KW-1185">Reference proteome</keyword>
<accession>A0ABY8EVM8</accession>
<keyword evidence="4" id="KW-0234">DNA repair</keyword>
<evidence type="ECO:0000256" key="1">
    <source>
        <dbReference type="ARBA" id="ARBA00022598"/>
    </source>
</evidence>
<dbReference type="PANTHER" id="PTHR47810">
    <property type="entry name" value="DNA LIGASE"/>
    <property type="match status" value="1"/>
</dbReference>
<dbReference type="CDD" id="cd07896">
    <property type="entry name" value="Adenylation_kDNA_ligase_like"/>
    <property type="match status" value="1"/>
</dbReference>
<evidence type="ECO:0000256" key="4">
    <source>
        <dbReference type="ARBA" id="ARBA00023204"/>
    </source>
</evidence>
<dbReference type="Proteomes" id="UP000818624">
    <property type="component" value="Chromosome 3"/>
</dbReference>
<dbReference type="PANTHER" id="PTHR47810:SF1">
    <property type="entry name" value="DNA LIGASE B"/>
    <property type="match status" value="1"/>
</dbReference>
<dbReference type="EMBL" id="CP046236">
    <property type="protein sequence ID" value="WFD48765.1"/>
    <property type="molecule type" value="Genomic_DNA"/>
</dbReference>
<keyword evidence="5" id="KW-0862">Zinc</keyword>
<keyword evidence="5" id="KW-0479">Metal-binding</keyword>
<dbReference type="InterPro" id="IPR050326">
    <property type="entry name" value="NAD_dep_DNA_ligaseB"/>
</dbReference>
<proteinExistence type="predicted"/>
<dbReference type="SUPFAM" id="SSF56091">
    <property type="entry name" value="DNA ligase/mRNA capping enzyme, catalytic domain"/>
    <property type="match status" value="1"/>
</dbReference>
<protein>
    <recommendedName>
        <fullName evidence="7">SWIM-type domain-containing protein</fullName>
    </recommendedName>
</protein>
<feature type="region of interest" description="Disordered" evidence="6">
    <location>
        <begin position="88"/>
        <end position="139"/>
    </location>
</feature>
<reference evidence="8 9" key="1">
    <citation type="journal article" date="2020" name="Elife">
        <title>Loss of centromere function drives karyotype evolution in closely related Malassezia species.</title>
        <authorList>
            <person name="Sankaranarayanan S.R."/>
            <person name="Ianiri G."/>
            <person name="Coelho M.A."/>
            <person name="Reza M.H."/>
            <person name="Thimmappa B.C."/>
            <person name="Ganguly P."/>
            <person name="Vadnala R.N."/>
            <person name="Sun S."/>
            <person name="Siddharthan R."/>
            <person name="Tellgren-Roth C."/>
            <person name="Dawson T.L."/>
            <person name="Heitman J."/>
            <person name="Sanyal K."/>
        </authorList>
    </citation>
    <scope>NUCLEOTIDE SEQUENCE [LARGE SCALE GENOMIC DNA]</scope>
    <source>
        <strain evidence="8">CBS14141</strain>
    </source>
</reference>
<name>A0ABY8EVM8_MALFU</name>
<evidence type="ECO:0000313" key="8">
    <source>
        <dbReference type="EMBL" id="WFD48765.1"/>
    </source>
</evidence>
<feature type="compositionally biased region" description="Polar residues" evidence="6">
    <location>
        <begin position="124"/>
        <end position="135"/>
    </location>
</feature>
<evidence type="ECO:0000256" key="3">
    <source>
        <dbReference type="ARBA" id="ARBA00022763"/>
    </source>
</evidence>
<dbReference type="Gene3D" id="3.30.1490.70">
    <property type="match status" value="1"/>
</dbReference>
<feature type="compositionally biased region" description="Polar residues" evidence="6">
    <location>
        <begin position="93"/>
        <end position="102"/>
    </location>
</feature>
<evidence type="ECO:0000313" key="9">
    <source>
        <dbReference type="Proteomes" id="UP000818624"/>
    </source>
</evidence>
<evidence type="ECO:0000256" key="5">
    <source>
        <dbReference type="PROSITE-ProRule" id="PRU00325"/>
    </source>
</evidence>
<organism evidence="8 9">
    <name type="scientific">Malassezia furfur</name>
    <name type="common">Pityriasis versicolor infection agent</name>
    <name type="synonym">Pityrosporum furfur</name>
    <dbReference type="NCBI Taxonomy" id="55194"/>
    <lineage>
        <taxon>Eukaryota</taxon>
        <taxon>Fungi</taxon>
        <taxon>Dikarya</taxon>
        <taxon>Basidiomycota</taxon>
        <taxon>Ustilaginomycotina</taxon>
        <taxon>Malasseziomycetes</taxon>
        <taxon>Malasseziales</taxon>
        <taxon>Malasseziaceae</taxon>
        <taxon>Malassezia</taxon>
    </lineage>
</organism>
<keyword evidence="2" id="KW-0235">DNA replication</keyword>